<accession>A0A2S6I9K4</accession>
<dbReference type="AlphaFoldDB" id="A0A2S6I9K4"/>
<comment type="caution">
    <text evidence="4">The sequence shown here is derived from an EMBL/GenBank/DDBJ whole genome shotgun (WGS) entry which is preliminary data.</text>
</comment>
<dbReference type="SMART" id="SM00855">
    <property type="entry name" value="PGAM"/>
    <property type="match status" value="1"/>
</dbReference>
<evidence type="ECO:0000256" key="1">
    <source>
        <dbReference type="ARBA" id="ARBA00022801"/>
    </source>
</evidence>
<keyword evidence="5" id="KW-1185">Reference proteome</keyword>
<dbReference type="CDD" id="cd07067">
    <property type="entry name" value="HP_PGM_like"/>
    <property type="match status" value="1"/>
</dbReference>
<gene>
    <name evidence="4" type="ORF">CLV84_1145</name>
</gene>
<dbReference type="SUPFAM" id="SSF53254">
    <property type="entry name" value="Phosphoglycerate mutase-like"/>
    <property type="match status" value="1"/>
</dbReference>
<dbReference type="InterPro" id="IPR051695">
    <property type="entry name" value="Phosphoglycerate_Mutase"/>
</dbReference>
<dbReference type="Pfam" id="PF00300">
    <property type="entry name" value="His_Phos_1"/>
    <property type="match status" value="1"/>
</dbReference>
<protein>
    <submittedName>
        <fullName evidence="4">Putative phosphoglycerate mutase</fullName>
    </submittedName>
</protein>
<dbReference type="Gene3D" id="3.40.50.1240">
    <property type="entry name" value="Phosphoglycerate mutase-like"/>
    <property type="match status" value="1"/>
</dbReference>
<feature type="active site" description="Tele-phosphohistidine intermediate" evidence="2">
    <location>
        <position position="10"/>
    </location>
</feature>
<feature type="binding site" evidence="3">
    <location>
        <begin position="9"/>
        <end position="16"/>
    </location>
    <ligand>
        <name>substrate</name>
    </ligand>
</feature>
<dbReference type="GO" id="GO:0043456">
    <property type="term" value="P:regulation of pentose-phosphate shunt"/>
    <property type="evidence" value="ECO:0007669"/>
    <property type="project" value="TreeGrafter"/>
</dbReference>
<sequence length="191" mass="21643">MMTRIGFVRHGITDWNLENRIQGQTDIPLNDTGRKQAHALANRLKGEEWDVLYASDLIRARETAEIVAAAMGVSVRTDPRLREMNCGAVEGTTQEERIARWGENWKSLPLNIESKESIVDRGLSFTSYLLANYQDSSVLVFSHGALLRLTLKQLIPQVDTRERLRNSAITTLVHFAGSWDCELYNCTKHIS</sequence>
<dbReference type="GO" id="GO:0045820">
    <property type="term" value="P:negative regulation of glycolytic process"/>
    <property type="evidence" value="ECO:0007669"/>
    <property type="project" value="TreeGrafter"/>
</dbReference>
<keyword evidence="1" id="KW-0378">Hydrolase</keyword>
<name>A0A2S6I9K4_9BACT</name>
<organism evidence="4 5">
    <name type="scientific">Neolewinella xylanilytica</name>
    <dbReference type="NCBI Taxonomy" id="1514080"/>
    <lineage>
        <taxon>Bacteria</taxon>
        <taxon>Pseudomonadati</taxon>
        <taxon>Bacteroidota</taxon>
        <taxon>Saprospiria</taxon>
        <taxon>Saprospirales</taxon>
        <taxon>Lewinellaceae</taxon>
        <taxon>Neolewinella</taxon>
    </lineage>
</organism>
<dbReference type="GO" id="GO:0005829">
    <property type="term" value="C:cytosol"/>
    <property type="evidence" value="ECO:0007669"/>
    <property type="project" value="TreeGrafter"/>
</dbReference>
<dbReference type="GO" id="GO:0004331">
    <property type="term" value="F:fructose-2,6-bisphosphate 2-phosphatase activity"/>
    <property type="evidence" value="ECO:0007669"/>
    <property type="project" value="TreeGrafter"/>
</dbReference>
<feature type="binding site" evidence="3">
    <location>
        <position position="59"/>
    </location>
    <ligand>
        <name>substrate</name>
    </ligand>
</feature>
<evidence type="ECO:0000256" key="2">
    <source>
        <dbReference type="PIRSR" id="PIRSR613078-1"/>
    </source>
</evidence>
<dbReference type="InterPro" id="IPR013078">
    <property type="entry name" value="His_Pase_superF_clade-1"/>
</dbReference>
<evidence type="ECO:0000313" key="4">
    <source>
        <dbReference type="EMBL" id="PPK88180.1"/>
    </source>
</evidence>
<dbReference type="EMBL" id="PTJC01000005">
    <property type="protein sequence ID" value="PPK88180.1"/>
    <property type="molecule type" value="Genomic_DNA"/>
</dbReference>
<reference evidence="4 5" key="1">
    <citation type="submission" date="2018-02" db="EMBL/GenBank/DDBJ databases">
        <title>Genomic Encyclopedia of Archaeal and Bacterial Type Strains, Phase II (KMG-II): from individual species to whole genera.</title>
        <authorList>
            <person name="Goeker M."/>
        </authorList>
    </citation>
    <scope>NUCLEOTIDE SEQUENCE [LARGE SCALE GENOMIC DNA]</scope>
    <source>
        <strain evidence="4 5">DSM 29526</strain>
    </source>
</reference>
<dbReference type="InterPro" id="IPR029033">
    <property type="entry name" value="His_PPase_superfam"/>
</dbReference>
<proteinExistence type="predicted"/>
<dbReference type="Proteomes" id="UP000237662">
    <property type="component" value="Unassembled WGS sequence"/>
</dbReference>
<evidence type="ECO:0000256" key="3">
    <source>
        <dbReference type="PIRSR" id="PIRSR613078-2"/>
    </source>
</evidence>
<dbReference type="PANTHER" id="PTHR46517">
    <property type="entry name" value="FRUCTOSE-2,6-BISPHOSPHATASE TIGAR"/>
    <property type="match status" value="1"/>
</dbReference>
<evidence type="ECO:0000313" key="5">
    <source>
        <dbReference type="Proteomes" id="UP000237662"/>
    </source>
</evidence>
<feature type="active site" description="Proton donor/acceptor" evidence="2">
    <location>
        <position position="83"/>
    </location>
</feature>
<dbReference type="PANTHER" id="PTHR46517:SF1">
    <property type="entry name" value="FRUCTOSE-2,6-BISPHOSPHATASE TIGAR"/>
    <property type="match status" value="1"/>
</dbReference>